<protein>
    <recommendedName>
        <fullName evidence="13">Leucine rich repeat protein</fullName>
    </recommendedName>
</protein>
<evidence type="ECO:0000313" key="12">
    <source>
        <dbReference type="Proteomes" id="UP000292362"/>
    </source>
</evidence>
<gene>
    <name evidence="11" type="ORF">CWI37_0109p0040</name>
</gene>
<evidence type="ECO:0000256" key="2">
    <source>
        <dbReference type="ARBA" id="ARBA00022475"/>
    </source>
</evidence>
<evidence type="ECO:0000256" key="10">
    <source>
        <dbReference type="SAM" id="SignalP"/>
    </source>
</evidence>
<keyword evidence="6" id="KW-0472">Membrane</keyword>
<dbReference type="PANTHER" id="PTHR48052:SF8">
    <property type="entry name" value="LRR RECEPTOR-LIKE SERINE_THREONINE-PROTEIN KINASE FLS2"/>
    <property type="match status" value="1"/>
</dbReference>
<evidence type="ECO:0000256" key="1">
    <source>
        <dbReference type="ARBA" id="ARBA00004236"/>
    </source>
</evidence>
<keyword evidence="8" id="KW-0325">Glycoprotein</keyword>
<keyword evidence="4 10" id="KW-0732">Signal</keyword>
<keyword evidence="5" id="KW-1133">Transmembrane helix</keyword>
<keyword evidence="3" id="KW-0812">Transmembrane</keyword>
<dbReference type="Gene3D" id="3.80.10.10">
    <property type="entry name" value="Ribonuclease Inhibitor"/>
    <property type="match status" value="2"/>
</dbReference>
<reference evidence="11 12" key="1">
    <citation type="submission" date="2017-12" db="EMBL/GenBank/DDBJ databases">
        <authorList>
            <person name="Pombert J.-F."/>
            <person name="Haag K.L."/>
            <person name="Ebert D."/>
        </authorList>
    </citation>
    <scope>NUCLEOTIDE SEQUENCE [LARGE SCALE GENOMIC DNA]</scope>
    <source>
        <strain evidence="11">FI-OER-3-3</strain>
    </source>
</reference>
<evidence type="ECO:0000256" key="6">
    <source>
        <dbReference type="ARBA" id="ARBA00023136"/>
    </source>
</evidence>
<feature type="signal peptide" evidence="10">
    <location>
        <begin position="1"/>
        <end position="25"/>
    </location>
</feature>
<feature type="chain" id="PRO_5020210000" description="Leucine rich repeat protein" evidence="10">
    <location>
        <begin position="26"/>
        <end position="787"/>
    </location>
</feature>
<keyword evidence="2" id="KW-1003">Cell membrane</keyword>
<dbReference type="InterPro" id="IPR032675">
    <property type="entry name" value="LRR_dom_sf"/>
</dbReference>
<dbReference type="GO" id="GO:0005886">
    <property type="term" value="C:plasma membrane"/>
    <property type="evidence" value="ECO:0007669"/>
    <property type="project" value="UniProtKB-SubCell"/>
</dbReference>
<organism evidence="11 12">
    <name type="scientific">Hamiltosporidium tvaerminnensis</name>
    <dbReference type="NCBI Taxonomy" id="1176355"/>
    <lineage>
        <taxon>Eukaryota</taxon>
        <taxon>Fungi</taxon>
        <taxon>Fungi incertae sedis</taxon>
        <taxon>Microsporidia</taxon>
        <taxon>Dubosqiidae</taxon>
        <taxon>Hamiltosporidium</taxon>
    </lineage>
</organism>
<dbReference type="Proteomes" id="UP000292362">
    <property type="component" value="Unassembled WGS sequence"/>
</dbReference>
<dbReference type="PANTHER" id="PTHR48052">
    <property type="entry name" value="UNNAMED PRODUCT"/>
    <property type="match status" value="1"/>
</dbReference>
<dbReference type="VEuPathDB" id="MicrosporidiaDB:CWI37_0109p0040"/>
<dbReference type="AlphaFoldDB" id="A0A4Q9LA37"/>
<name>A0A4Q9LA37_9MICR</name>
<evidence type="ECO:0000256" key="7">
    <source>
        <dbReference type="ARBA" id="ARBA00023170"/>
    </source>
</evidence>
<dbReference type="EMBL" id="PITJ01000109">
    <property type="protein sequence ID" value="TBU04629.1"/>
    <property type="molecule type" value="Genomic_DNA"/>
</dbReference>
<evidence type="ECO:0000256" key="4">
    <source>
        <dbReference type="ARBA" id="ARBA00022729"/>
    </source>
</evidence>
<evidence type="ECO:0000313" key="11">
    <source>
        <dbReference type="EMBL" id="TBU04629.1"/>
    </source>
</evidence>
<evidence type="ECO:0000256" key="5">
    <source>
        <dbReference type="ARBA" id="ARBA00022989"/>
    </source>
</evidence>
<evidence type="ECO:0008006" key="13">
    <source>
        <dbReference type="Google" id="ProtNLM"/>
    </source>
</evidence>
<sequence>MLNFLPDTLNMLLIVFFCFKKFICSSCVIELIVRGTQEDEIHNKFVFQGEEQRYNLTKNISERINEQKRINCQNDKYPNDSEEIEPINLHLFKIDRYEDFIVRFMVFEDYLLDRNSKKKSLYVANLINKDEITIFLNICLGNIHDLGISISPPTFFRILNFISYLIPESQKYSLNIYSALINIGFLGKYGKDIVSFYHNSDFSIDKRHFIMFLTCFFSPICLCIENDAIIFSNRECSKNIYDFSTCFSIKINSFNTTCSIFYYLMKKLNETQIFAFFWCLRNLNIKKIKFLGLKTYTLKYCDIPQTQEDGLEERILVRKYQRMSLNLASFFINDDFNENIIEVDYADKLDVCKNFNFLYSFKNLEILHIESIQWVLKKVSLIDASYFFLKVRYLLLKNIILTKQVLQEIFRMKIVELAIEKCELLGEITNNICTGQEIGFFTIKKIRFIELKKTSSVIEIFTRIKYLTHFYYKSIDSICLKYSCCQNNEGIFKSLKVLNICCSNTCDCLYSFLNKMRSLESLSFERLIRTGFDLDFDFGNLFKVRNLRYSIKILEISNAKLKEHSISKISKFSKLETLSLNNCEVCIFCFPKKFVFTNLQALKEVNFERSKISYIGIKFLKRCHNLESLILTNCNLTYYHVKKIRSFSKKCLRSLKKLHLFGNNISADMLLFILNLPTLESLEISYDTKSFENLLQNPEIIFSASIDYLGISKAYITKFSLRTLIRRSNITKILFMNCSFADDSTNLLRKDDVDRIESFQVRDCNLSQNLIKEFILLFKEDVYKRIN</sequence>
<comment type="caution">
    <text evidence="11">The sequence shown here is derived from an EMBL/GenBank/DDBJ whole genome shotgun (WGS) entry which is preliminary data.</text>
</comment>
<dbReference type="GO" id="GO:0012505">
    <property type="term" value="C:endomembrane system"/>
    <property type="evidence" value="ECO:0007669"/>
    <property type="project" value="UniProtKB-SubCell"/>
</dbReference>
<evidence type="ECO:0000256" key="8">
    <source>
        <dbReference type="ARBA" id="ARBA00023180"/>
    </source>
</evidence>
<accession>A0A4Q9LA37</accession>
<keyword evidence="7" id="KW-0675">Receptor</keyword>
<dbReference type="SUPFAM" id="SSF52047">
    <property type="entry name" value="RNI-like"/>
    <property type="match status" value="1"/>
</dbReference>
<evidence type="ECO:0000256" key="3">
    <source>
        <dbReference type="ARBA" id="ARBA00022692"/>
    </source>
</evidence>
<evidence type="ECO:0000256" key="9">
    <source>
        <dbReference type="ARBA" id="ARBA00037847"/>
    </source>
</evidence>
<comment type="subcellular location">
    <subcellularLocation>
        <location evidence="1">Cell membrane</location>
    </subcellularLocation>
    <subcellularLocation>
        <location evidence="9">Endomembrane system</location>
        <topology evidence="9">Single-pass membrane protein</topology>
    </subcellularLocation>
</comment>
<proteinExistence type="predicted"/>